<gene>
    <name evidence="1" type="ORF">PSON_ATCC_30995.1.T1340017</name>
</gene>
<comment type="caution">
    <text evidence="1">The sequence shown here is derived from an EMBL/GenBank/DDBJ whole genome shotgun (WGS) entry which is preliminary data.</text>
</comment>
<reference evidence="1" key="1">
    <citation type="submission" date="2021-01" db="EMBL/GenBank/DDBJ databases">
        <authorList>
            <consortium name="Genoscope - CEA"/>
            <person name="William W."/>
        </authorList>
    </citation>
    <scope>NUCLEOTIDE SEQUENCE</scope>
</reference>
<evidence type="ECO:0000313" key="1">
    <source>
        <dbReference type="EMBL" id="CAD8121715.1"/>
    </source>
</evidence>
<keyword evidence="2" id="KW-1185">Reference proteome</keyword>
<name>A0A8S1R2E1_9CILI</name>
<dbReference type="AlphaFoldDB" id="A0A8S1R2E1"/>
<organism evidence="1 2">
    <name type="scientific">Paramecium sonneborni</name>
    <dbReference type="NCBI Taxonomy" id="65129"/>
    <lineage>
        <taxon>Eukaryota</taxon>
        <taxon>Sar</taxon>
        <taxon>Alveolata</taxon>
        <taxon>Ciliophora</taxon>
        <taxon>Intramacronucleata</taxon>
        <taxon>Oligohymenophorea</taxon>
        <taxon>Peniculida</taxon>
        <taxon>Parameciidae</taxon>
        <taxon>Paramecium</taxon>
    </lineage>
</organism>
<dbReference type="EMBL" id="CAJJDN010000134">
    <property type="protein sequence ID" value="CAD8121715.1"/>
    <property type="molecule type" value="Genomic_DNA"/>
</dbReference>
<dbReference type="Proteomes" id="UP000692954">
    <property type="component" value="Unassembled WGS sequence"/>
</dbReference>
<sequence length="82" mass="9824">MIKVQRILLIENFLGAGLRNLKKLKIALCYAQIKKQKRNEKNELRQLTFNNNFIQNIYIEFLSTDLIIDHNSFELENERIML</sequence>
<protein>
    <submittedName>
        <fullName evidence="1">Uncharacterized protein</fullName>
    </submittedName>
</protein>
<proteinExistence type="predicted"/>
<accession>A0A8S1R2E1</accession>
<evidence type="ECO:0000313" key="2">
    <source>
        <dbReference type="Proteomes" id="UP000692954"/>
    </source>
</evidence>